<dbReference type="InterPro" id="IPR003661">
    <property type="entry name" value="HisK_dim/P_dom"/>
</dbReference>
<dbReference type="Gene3D" id="1.10.287.130">
    <property type="match status" value="1"/>
</dbReference>
<organism evidence="10 11">
    <name type="scientific">Leptospira ilyithenensis</name>
    <dbReference type="NCBI Taxonomy" id="2484901"/>
    <lineage>
        <taxon>Bacteria</taxon>
        <taxon>Pseudomonadati</taxon>
        <taxon>Spirochaetota</taxon>
        <taxon>Spirochaetia</taxon>
        <taxon>Leptospirales</taxon>
        <taxon>Leptospiraceae</taxon>
        <taxon>Leptospira</taxon>
    </lineage>
</organism>
<dbReference type="SMART" id="SM00388">
    <property type="entry name" value="HisKA"/>
    <property type="match status" value="1"/>
</dbReference>
<dbReference type="SUPFAM" id="SSF55874">
    <property type="entry name" value="ATPase domain of HSP90 chaperone/DNA topoisomerase II/histidine kinase"/>
    <property type="match status" value="1"/>
</dbReference>
<keyword evidence="5" id="KW-0547">Nucleotide-binding</keyword>
<dbReference type="GO" id="GO:0005524">
    <property type="term" value="F:ATP binding"/>
    <property type="evidence" value="ECO:0007669"/>
    <property type="project" value="UniProtKB-KW"/>
</dbReference>
<dbReference type="InterPro" id="IPR036097">
    <property type="entry name" value="HisK_dim/P_sf"/>
</dbReference>
<evidence type="ECO:0000313" key="11">
    <source>
        <dbReference type="Proteomes" id="UP000298264"/>
    </source>
</evidence>
<dbReference type="SMART" id="SM00387">
    <property type="entry name" value="HATPase_c"/>
    <property type="match status" value="1"/>
</dbReference>
<keyword evidence="8" id="KW-0902">Two-component regulatory system</keyword>
<dbReference type="Gene3D" id="3.30.450.20">
    <property type="entry name" value="PAS domain"/>
    <property type="match status" value="1"/>
</dbReference>
<keyword evidence="6 10" id="KW-0418">Kinase</keyword>
<dbReference type="Proteomes" id="UP000298264">
    <property type="component" value="Unassembled WGS sequence"/>
</dbReference>
<dbReference type="Pfam" id="PF00512">
    <property type="entry name" value="HisKA"/>
    <property type="match status" value="1"/>
</dbReference>
<dbReference type="NCBIfam" id="NF047497">
    <property type="entry name" value="HK_LIC_12097"/>
    <property type="match status" value="1"/>
</dbReference>
<evidence type="ECO:0000259" key="9">
    <source>
        <dbReference type="PROSITE" id="PS50109"/>
    </source>
</evidence>
<dbReference type="PANTHER" id="PTHR43065">
    <property type="entry name" value="SENSOR HISTIDINE KINASE"/>
    <property type="match status" value="1"/>
</dbReference>
<dbReference type="CDD" id="cd00082">
    <property type="entry name" value="HisKA"/>
    <property type="match status" value="1"/>
</dbReference>
<reference evidence="10" key="1">
    <citation type="journal article" date="2019" name="PLoS Negl. Trop. Dis.">
        <title>Revisiting the worldwide diversity of Leptospira species in the environment.</title>
        <authorList>
            <person name="Vincent A.T."/>
            <person name="Schiettekatte O."/>
            <person name="Bourhy P."/>
            <person name="Veyrier F.J."/>
            <person name="Picardeau M."/>
        </authorList>
    </citation>
    <scope>NUCLEOTIDE SEQUENCE [LARGE SCALE GENOMIC DNA]</scope>
    <source>
        <strain evidence="10">201400974</strain>
    </source>
</reference>
<evidence type="ECO:0000313" key="10">
    <source>
        <dbReference type="EMBL" id="TGN10003.1"/>
    </source>
</evidence>
<keyword evidence="4" id="KW-0808">Transferase</keyword>
<keyword evidence="7" id="KW-0067">ATP-binding</keyword>
<protein>
    <recommendedName>
        <fullName evidence="2">histidine kinase</fullName>
        <ecNumber evidence="2">2.7.13.3</ecNumber>
    </recommendedName>
</protein>
<evidence type="ECO:0000256" key="5">
    <source>
        <dbReference type="ARBA" id="ARBA00022741"/>
    </source>
</evidence>
<proteinExistence type="predicted"/>
<evidence type="ECO:0000256" key="7">
    <source>
        <dbReference type="ARBA" id="ARBA00022840"/>
    </source>
</evidence>
<feature type="domain" description="Histidine kinase" evidence="9">
    <location>
        <begin position="167"/>
        <end position="379"/>
    </location>
</feature>
<evidence type="ECO:0000256" key="3">
    <source>
        <dbReference type="ARBA" id="ARBA00022553"/>
    </source>
</evidence>
<comment type="caution">
    <text evidence="10">The sequence shown here is derived from an EMBL/GenBank/DDBJ whole genome shotgun (WGS) entry which is preliminary data.</text>
</comment>
<dbReference type="InterPro" id="IPR004358">
    <property type="entry name" value="Sig_transdc_His_kin-like_C"/>
</dbReference>
<keyword evidence="11" id="KW-1185">Reference proteome</keyword>
<name>A0A4R9LSJ9_9LEPT</name>
<dbReference type="Pfam" id="PF02518">
    <property type="entry name" value="HATPase_c"/>
    <property type="match status" value="1"/>
</dbReference>
<dbReference type="AlphaFoldDB" id="A0A4R9LSJ9"/>
<dbReference type="Gene3D" id="3.30.565.10">
    <property type="entry name" value="Histidine kinase-like ATPase, C-terminal domain"/>
    <property type="match status" value="1"/>
</dbReference>
<dbReference type="RefSeq" id="WP_135764382.1">
    <property type="nucleotide sequence ID" value="NZ_RQHV01000049.1"/>
</dbReference>
<dbReference type="InterPro" id="IPR003594">
    <property type="entry name" value="HATPase_dom"/>
</dbReference>
<comment type="catalytic activity">
    <reaction evidence="1">
        <text>ATP + protein L-histidine = ADP + protein N-phospho-L-histidine.</text>
        <dbReference type="EC" id="2.7.13.3"/>
    </reaction>
</comment>
<dbReference type="InterPro" id="IPR005467">
    <property type="entry name" value="His_kinase_dom"/>
</dbReference>
<evidence type="ECO:0000256" key="2">
    <source>
        <dbReference type="ARBA" id="ARBA00012438"/>
    </source>
</evidence>
<evidence type="ECO:0000256" key="8">
    <source>
        <dbReference type="ARBA" id="ARBA00023012"/>
    </source>
</evidence>
<dbReference type="OrthoDB" id="9815750at2"/>
<dbReference type="GO" id="GO:0000155">
    <property type="term" value="F:phosphorelay sensor kinase activity"/>
    <property type="evidence" value="ECO:0007669"/>
    <property type="project" value="InterPro"/>
</dbReference>
<evidence type="ECO:0000256" key="6">
    <source>
        <dbReference type="ARBA" id="ARBA00022777"/>
    </source>
</evidence>
<dbReference type="SUPFAM" id="SSF47384">
    <property type="entry name" value="Homodimeric domain of signal transducing histidine kinase"/>
    <property type="match status" value="1"/>
</dbReference>
<evidence type="ECO:0000256" key="1">
    <source>
        <dbReference type="ARBA" id="ARBA00000085"/>
    </source>
</evidence>
<dbReference type="EC" id="2.7.13.3" evidence="2"/>
<accession>A0A4R9LSJ9</accession>
<sequence>MIEPVIRKRPDIPESIEKITEKARELEAIYDVVQDPLVLIDADFKVQRANLATIQFAKNHDFESVLNKPCYEVLYQRTDICPYCPAAQTTDKKDNGFQHFLTPKSREIFFKVGEKKQTLQLEFYPYPKNEGEHWIVEKISDVTKQKEKEEESFRMRNLASLGILVSGIAHELNNPLTGISLTLQNLKANWQNASPEQIEKRLEMIKNDISRAAIIVSDIISFAKSDRVKVTLGDIIDTINRAKDTVVRLYPHLSKNINWKILFDHEYQFPFHPQKMERLFMNIFRNSLQAFDYRPGEITIDVRKTKNWIHIIVEDNAGGIPEAIIQKIFDPFFTNNKSGTGTGLGLSICYSIVQEHDGTISVKSTEGKTRFTISFPASGENTEDPL</sequence>
<dbReference type="EMBL" id="RQHV01000049">
    <property type="protein sequence ID" value="TGN10003.1"/>
    <property type="molecule type" value="Genomic_DNA"/>
</dbReference>
<evidence type="ECO:0000256" key="4">
    <source>
        <dbReference type="ARBA" id="ARBA00022679"/>
    </source>
</evidence>
<dbReference type="PANTHER" id="PTHR43065:SF10">
    <property type="entry name" value="PEROXIDE STRESS-ACTIVATED HISTIDINE KINASE MAK3"/>
    <property type="match status" value="1"/>
</dbReference>
<gene>
    <name evidence="10" type="ORF">EHS11_10585</name>
</gene>
<dbReference type="InterPro" id="IPR036890">
    <property type="entry name" value="HATPase_C_sf"/>
</dbReference>
<keyword evidence="3" id="KW-0597">Phosphoprotein</keyword>
<dbReference type="PROSITE" id="PS50109">
    <property type="entry name" value="HIS_KIN"/>
    <property type="match status" value="1"/>
</dbReference>
<dbReference type="PRINTS" id="PR00344">
    <property type="entry name" value="BCTRLSENSOR"/>
</dbReference>